<dbReference type="Pfam" id="PF00574">
    <property type="entry name" value="CLP_protease"/>
    <property type="match status" value="1"/>
</dbReference>
<reference evidence="7 8" key="1">
    <citation type="journal article" date="2016" name="Int. J. Syst. Evol. Microbiol.">
        <title>Description of Comamonas sediminis sp. nov., isolated from lagoon sediments.</title>
        <authorList>
            <person name="Subhash Y."/>
            <person name="Bang J.J."/>
            <person name="You T.H."/>
            <person name="Lee S.S."/>
        </authorList>
    </citation>
    <scope>NUCLEOTIDE SEQUENCE [LARGE SCALE GENOMIC DNA]</scope>
    <source>
        <strain evidence="7 8">JCM 31169</strain>
    </source>
</reference>
<dbReference type="InterPro" id="IPR023562">
    <property type="entry name" value="ClpP/TepA"/>
</dbReference>
<comment type="similarity">
    <text evidence="1 6">Belongs to the peptidase S14 family.</text>
</comment>
<gene>
    <name evidence="7" type="ORF">AB7A72_20500</name>
</gene>
<dbReference type="SUPFAM" id="SSF52096">
    <property type="entry name" value="ClpP/crotonase"/>
    <property type="match status" value="1"/>
</dbReference>
<dbReference type="PANTHER" id="PTHR10381">
    <property type="entry name" value="ATP-DEPENDENT CLP PROTEASE PROTEOLYTIC SUBUNIT"/>
    <property type="match status" value="1"/>
</dbReference>
<dbReference type="InterPro" id="IPR001907">
    <property type="entry name" value="ClpP"/>
</dbReference>
<comment type="caution">
    <text evidence="7">The sequence shown here is derived from an EMBL/GenBank/DDBJ whole genome shotgun (WGS) entry which is preliminary data.</text>
</comment>
<keyword evidence="3" id="KW-0645">Protease</keyword>
<proteinExistence type="inferred from homology"/>
<evidence type="ECO:0000256" key="6">
    <source>
        <dbReference type="RuleBase" id="RU003567"/>
    </source>
</evidence>
<evidence type="ECO:0000313" key="8">
    <source>
        <dbReference type="Proteomes" id="UP001562178"/>
    </source>
</evidence>
<evidence type="ECO:0000256" key="1">
    <source>
        <dbReference type="ARBA" id="ARBA00007039"/>
    </source>
</evidence>
<accession>A0ABV4B925</accession>
<evidence type="ECO:0000256" key="5">
    <source>
        <dbReference type="ARBA" id="ARBA00022825"/>
    </source>
</evidence>
<organism evidence="7 8">
    <name type="scientific">Comamonas sediminis</name>
    <dbReference type="NCBI Taxonomy" id="1783360"/>
    <lineage>
        <taxon>Bacteria</taxon>
        <taxon>Pseudomonadati</taxon>
        <taxon>Pseudomonadota</taxon>
        <taxon>Betaproteobacteria</taxon>
        <taxon>Burkholderiales</taxon>
        <taxon>Comamonadaceae</taxon>
        <taxon>Comamonas</taxon>
    </lineage>
</organism>
<dbReference type="NCBIfam" id="NF045542">
    <property type="entry name" value="Clp_rel_HeadMat"/>
    <property type="match status" value="1"/>
</dbReference>
<dbReference type="Proteomes" id="UP001562178">
    <property type="component" value="Unassembled WGS sequence"/>
</dbReference>
<dbReference type="PRINTS" id="PR00127">
    <property type="entry name" value="CLPPROTEASEP"/>
</dbReference>
<dbReference type="EMBL" id="JBGBDC010000010">
    <property type="protein sequence ID" value="MEY2253410.1"/>
    <property type="molecule type" value="Genomic_DNA"/>
</dbReference>
<dbReference type="RefSeq" id="WP_369460997.1">
    <property type="nucleotide sequence ID" value="NZ_JBGBDC010000010.1"/>
</dbReference>
<dbReference type="Pfam" id="PF25209">
    <property type="entry name" value="Phage_capsid_4"/>
    <property type="match status" value="1"/>
</dbReference>
<dbReference type="CDD" id="cd07016">
    <property type="entry name" value="S14_ClpP_1"/>
    <property type="match status" value="1"/>
</dbReference>
<protein>
    <recommendedName>
        <fullName evidence="6">ATP-dependent Clp protease proteolytic subunit</fullName>
    </recommendedName>
</protein>
<dbReference type="PANTHER" id="PTHR10381:SF70">
    <property type="entry name" value="ATP-DEPENDENT CLP PROTEASE PROTEOLYTIC SUBUNIT"/>
    <property type="match status" value="1"/>
</dbReference>
<keyword evidence="2" id="KW-0963">Cytoplasm</keyword>
<evidence type="ECO:0000313" key="7">
    <source>
        <dbReference type="EMBL" id="MEY2253410.1"/>
    </source>
</evidence>
<dbReference type="Gene3D" id="3.90.226.10">
    <property type="entry name" value="2-enoyl-CoA Hydratase, Chain A, domain 1"/>
    <property type="match status" value="1"/>
</dbReference>
<keyword evidence="4 7" id="KW-0378">Hydrolase</keyword>
<evidence type="ECO:0000256" key="4">
    <source>
        <dbReference type="ARBA" id="ARBA00022801"/>
    </source>
</evidence>
<evidence type="ECO:0000256" key="3">
    <source>
        <dbReference type="ARBA" id="ARBA00022670"/>
    </source>
</evidence>
<dbReference type="GO" id="GO:0016787">
    <property type="term" value="F:hydrolase activity"/>
    <property type="evidence" value="ECO:0007669"/>
    <property type="project" value="UniProtKB-KW"/>
</dbReference>
<evidence type="ECO:0000256" key="2">
    <source>
        <dbReference type="ARBA" id="ARBA00022490"/>
    </source>
</evidence>
<sequence length="686" mass="72567">MSAAQAQPWYTVRHKTAISAAAAGVQSAAEVLIYGDIGESWCDETVAAKDFVREISALDVTELTVRINSYGGSVTDGMAIHNALKRHKAHVVTEVDGCAYSISSLIAQAGSTRRMASNALMMVHAPWDVVLGNAAVMREYADSLDQYATAMATSFVAKGVAQADIDAWLADGKDHYFTAQEALAQGLIDEISDPLPIAASAHVRDAAQARYSRQPAAVVQPRAATAAMPTKENSMDKPETQAVQTSVVAAAPTAVAAQDQQAIVQAALQADKERRQAIAAQFAPFAQREGVSALLRQCEDDSATTVAAAGQKLLSHMAKGVEPIAGSVVTVADEADVQRAAKVKALLARAGLGKQDGANPYRGHTLLEMARASAARAGVGVGDKMQVVASAFTHSTSDFPMLLQEVARSAMSQGYTEADETFPLWTRAGTLNDFRPSKRVSLGAFANLDLIPEGGEYKSGTIGESGQSVVLATYGKMFSITRQAIINDDLGAFAAIPRAMGRAAIRTVADLVYAVLNGNPVMDEDGKTLFHADHGNLLPAAGITTDSVDAMQSAMALQKTKDGHVTNVPLKYLLVPVSLRGAANTVRASEFAVGASAKNNTVPNIVRESFEVIADARLDAKSKLAWYGAADPNLYDTVEVNYLDGNQTPYLEQQQGWTVDGTEFKVRIDAGVSPLNFRGLAKNPGQ</sequence>
<dbReference type="InterPro" id="IPR029045">
    <property type="entry name" value="ClpP/crotonase-like_dom_sf"/>
</dbReference>
<name>A0ABV4B925_9BURK</name>
<dbReference type="NCBIfam" id="NF045540">
    <property type="entry name" value="scaf_prot_MCP1"/>
    <property type="match status" value="1"/>
</dbReference>
<keyword evidence="5" id="KW-0720">Serine protease</keyword>
<keyword evidence="8" id="KW-1185">Reference proteome</keyword>